<dbReference type="GO" id="GO:0051287">
    <property type="term" value="F:NAD binding"/>
    <property type="evidence" value="ECO:0007669"/>
    <property type="project" value="InterPro"/>
</dbReference>
<organism evidence="5 7">
    <name type="scientific">Ciceribacter sichuanensis</name>
    <dbReference type="NCBI Taxonomy" id="2949647"/>
    <lineage>
        <taxon>Bacteria</taxon>
        <taxon>Pseudomonadati</taxon>
        <taxon>Pseudomonadota</taxon>
        <taxon>Alphaproteobacteria</taxon>
        <taxon>Hyphomicrobiales</taxon>
        <taxon>Rhizobiaceae</taxon>
        <taxon>Ciceribacter</taxon>
    </lineage>
</organism>
<name>A0AAJ1BUY4_9HYPH</name>
<accession>A0AAJ1BUY4</accession>
<dbReference type="GO" id="GO:0016616">
    <property type="term" value="F:oxidoreductase activity, acting on the CH-OH group of donors, NAD or NADP as acceptor"/>
    <property type="evidence" value="ECO:0007669"/>
    <property type="project" value="UniProtKB-ARBA"/>
</dbReference>
<proteinExistence type="predicted"/>
<dbReference type="InterPro" id="IPR036291">
    <property type="entry name" value="NAD(P)-bd_dom_sf"/>
</dbReference>
<keyword evidence="6" id="KW-1185">Reference proteome</keyword>
<dbReference type="PROSITE" id="PS00671">
    <property type="entry name" value="D_2_HYDROXYACID_DH_3"/>
    <property type="match status" value="1"/>
</dbReference>
<evidence type="ECO:0000256" key="2">
    <source>
        <dbReference type="ARBA" id="ARBA00023027"/>
    </source>
</evidence>
<comment type="caution">
    <text evidence="5">The sequence shown here is derived from an EMBL/GenBank/DDBJ whole genome shotgun (WGS) entry which is preliminary data.</text>
</comment>
<sequence length="313" mass="34084">MRNNKALLIAATGEDPEPYRAIFRERMPELVVHTDGEDYDPASVAYALCWKPRAGLLATLPNLDVIFSMGAGIDHIIADPQLPSRQPIVRLMHDKTREQMRDYVLHVVLHYYRQMDVAAAQQAKKQWEFLQIRDKSRLKVGLLGLGEMGSTAGKTLAALGFSVMGWSRSPKDIPGITSFSGADGLKAMAAEAHFLISILPATDDTIGILNRSLFETLPKGAIVVNLGRGNHLVTEDLLAALDSGHLGGATLDVFAPEPMPQDSPFWEHPLVRVTPHVGSDGNSDIVADAVIDNIRRVESGLPPSPVGDRARGY</sequence>
<dbReference type="PANTHER" id="PTHR43333">
    <property type="entry name" value="2-HACID_DH_C DOMAIN-CONTAINING PROTEIN"/>
    <property type="match status" value="1"/>
</dbReference>
<dbReference type="InterPro" id="IPR029753">
    <property type="entry name" value="D-isomer_DH_CS"/>
</dbReference>
<evidence type="ECO:0000313" key="7">
    <source>
        <dbReference type="Proteomes" id="UP001155380"/>
    </source>
</evidence>
<gene>
    <name evidence="4" type="ORF">NBH20_12920</name>
    <name evidence="5" type="ORF">NBH21_08550</name>
</gene>
<evidence type="ECO:0000259" key="3">
    <source>
        <dbReference type="Pfam" id="PF02826"/>
    </source>
</evidence>
<evidence type="ECO:0000313" key="5">
    <source>
        <dbReference type="EMBL" id="MCO5956815.1"/>
    </source>
</evidence>
<protein>
    <submittedName>
        <fullName evidence="5">Glyoxylate/hydroxypyruvate reductase A</fullName>
    </submittedName>
</protein>
<dbReference type="CDD" id="cd12164">
    <property type="entry name" value="GDH_like_2"/>
    <property type="match status" value="1"/>
</dbReference>
<dbReference type="SUPFAM" id="SSF51735">
    <property type="entry name" value="NAD(P)-binding Rossmann-fold domains"/>
    <property type="match status" value="1"/>
</dbReference>
<dbReference type="InterPro" id="IPR006140">
    <property type="entry name" value="D-isomer_DH_NAD-bd"/>
</dbReference>
<dbReference type="Proteomes" id="UP001155380">
    <property type="component" value="Unassembled WGS sequence"/>
</dbReference>
<evidence type="ECO:0000256" key="1">
    <source>
        <dbReference type="ARBA" id="ARBA00023002"/>
    </source>
</evidence>
<feature type="domain" description="D-isomer specific 2-hydroxyacid dehydrogenase NAD-binding" evidence="3">
    <location>
        <begin position="107"/>
        <end position="278"/>
    </location>
</feature>
<dbReference type="Gene3D" id="3.40.50.720">
    <property type="entry name" value="NAD(P)-binding Rossmann-like Domain"/>
    <property type="match status" value="2"/>
</dbReference>
<keyword evidence="1" id="KW-0560">Oxidoreductase</keyword>
<dbReference type="RefSeq" id="WP_250915900.1">
    <property type="nucleotide sequence ID" value="NZ_JAMQAY010000004.1"/>
</dbReference>
<evidence type="ECO:0000313" key="6">
    <source>
        <dbReference type="Proteomes" id="UP001155079"/>
    </source>
</evidence>
<dbReference type="Proteomes" id="UP001155079">
    <property type="component" value="Unassembled WGS sequence"/>
</dbReference>
<dbReference type="EMBL" id="JAMQAY010000004">
    <property type="protein sequence ID" value="MCM2402064.1"/>
    <property type="molecule type" value="Genomic_DNA"/>
</dbReference>
<dbReference type="Pfam" id="PF02826">
    <property type="entry name" value="2-Hacid_dh_C"/>
    <property type="match status" value="1"/>
</dbReference>
<keyword evidence="2" id="KW-0520">NAD</keyword>
<dbReference type="AlphaFoldDB" id="A0AAJ1BUY4"/>
<evidence type="ECO:0000313" key="4">
    <source>
        <dbReference type="EMBL" id="MCM2402064.1"/>
    </source>
</evidence>
<dbReference type="PANTHER" id="PTHR43333:SF1">
    <property type="entry name" value="D-ISOMER SPECIFIC 2-HYDROXYACID DEHYDROGENASE NAD-BINDING DOMAIN-CONTAINING PROTEIN"/>
    <property type="match status" value="1"/>
</dbReference>
<reference evidence="5 6" key="1">
    <citation type="submission" date="2022-06" db="EMBL/GenBank/DDBJ databases">
        <authorList>
            <person name="Sun Q."/>
        </authorList>
    </citation>
    <scope>NUCLEOTIDE SEQUENCE</scope>
    <source>
        <strain evidence="5">S101</strain>
        <strain evidence="4 6">S153</strain>
    </source>
</reference>
<dbReference type="EMBL" id="JAMXLX010000002">
    <property type="protein sequence ID" value="MCO5956815.1"/>
    <property type="molecule type" value="Genomic_DNA"/>
</dbReference>